<reference evidence="3" key="2">
    <citation type="submission" date="2015-01" db="EMBL/GenBank/DDBJ databases">
        <title>Evolutionary Origins and Diversification of the Mycorrhizal Mutualists.</title>
        <authorList>
            <consortium name="DOE Joint Genome Institute"/>
            <consortium name="Mycorrhizal Genomics Consortium"/>
            <person name="Kohler A."/>
            <person name="Kuo A."/>
            <person name="Nagy L.G."/>
            <person name="Floudas D."/>
            <person name="Copeland A."/>
            <person name="Barry K.W."/>
            <person name="Cichocki N."/>
            <person name="Veneault-Fourrey C."/>
            <person name="LaButti K."/>
            <person name="Lindquist E.A."/>
            <person name="Lipzen A."/>
            <person name="Lundell T."/>
            <person name="Morin E."/>
            <person name="Murat C."/>
            <person name="Riley R."/>
            <person name="Ohm R."/>
            <person name="Sun H."/>
            <person name="Tunlid A."/>
            <person name="Henrissat B."/>
            <person name="Grigoriev I.V."/>
            <person name="Hibbett D.S."/>
            <person name="Martin F."/>
        </authorList>
    </citation>
    <scope>NUCLEOTIDE SEQUENCE [LARGE SCALE GENOMIC DNA]</scope>
    <source>
        <strain evidence="3">Foug A</strain>
    </source>
</reference>
<evidence type="ECO:0008006" key="4">
    <source>
        <dbReference type="Google" id="ProtNLM"/>
    </source>
</evidence>
<name>A0A0C2ZQX4_9AGAM</name>
<keyword evidence="1" id="KW-0812">Transmembrane</keyword>
<accession>A0A0C2ZQX4</accession>
<evidence type="ECO:0000313" key="2">
    <source>
        <dbReference type="EMBL" id="KIM55007.1"/>
    </source>
</evidence>
<gene>
    <name evidence="2" type="ORF">SCLCIDRAFT_30707</name>
</gene>
<keyword evidence="1" id="KW-0472">Membrane</keyword>
<proteinExistence type="predicted"/>
<sequence length="284" mass="31267">MAGSMDAIETFWAISVWLRGTGMTAMLDLELSALTFTSSRSIQTFCAGVNAAVAGHVVTVTIPFITVSNLTTIPSPLTDLSRRHHLITTLNSSKDEVSTRGRDLHIQWHGCLCGSILSVYGVLAFISMLWLPMRALDPFVRFPQVFGLSECCLAASLAVFTSFVTLWPSVHVLNASAWSPMLFGSSEHDVALPAGVIICMHMFSMRGWFLDLSVSFARPFAPMVLHFGSTCSECLSRLSTHPSRHVTHPFGLQGHSDHLHANAHLQDVLAVFHHCMGFLTQWIW</sequence>
<keyword evidence="3" id="KW-1185">Reference proteome</keyword>
<keyword evidence="1" id="KW-1133">Transmembrane helix</keyword>
<feature type="transmembrane region" description="Helical" evidence="1">
    <location>
        <begin position="151"/>
        <end position="170"/>
    </location>
</feature>
<reference evidence="2 3" key="1">
    <citation type="submission" date="2014-04" db="EMBL/GenBank/DDBJ databases">
        <authorList>
            <consortium name="DOE Joint Genome Institute"/>
            <person name="Kuo A."/>
            <person name="Kohler A."/>
            <person name="Nagy L.G."/>
            <person name="Floudas D."/>
            <person name="Copeland A."/>
            <person name="Barry K.W."/>
            <person name="Cichocki N."/>
            <person name="Veneault-Fourrey C."/>
            <person name="LaButti K."/>
            <person name="Lindquist E.A."/>
            <person name="Lipzen A."/>
            <person name="Lundell T."/>
            <person name="Morin E."/>
            <person name="Murat C."/>
            <person name="Sun H."/>
            <person name="Tunlid A."/>
            <person name="Henrissat B."/>
            <person name="Grigoriev I.V."/>
            <person name="Hibbett D.S."/>
            <person name="Martin F."/>
            <person name="Nordberg H.P."/>
            <person name="Cantor M.N."/>
            <person name="Hua S.X."/>
        </authorList>
    </citation>
    <scope>NUCLEOTIDE SEQUENCE [LARGE SCALE GENOMIC DNA]</scope>
    <source>
        <strain evidence="2 3">Foug A</strain>
    </source>
</reference>
<organism evidence="2 3">
    <name type="scientific">Scleroderma citrinum Foug A</name>
    <dbReference type="NCBI Taxonomy" id="1036808"/>
    <lineage>
        <taxon>Eukaryota</taxon>
        <taxon>Fungi</taxon>
        <taxon>Dikarya</taxon>
        <taxon>Basidiomycota</taxon>
        <taxon>Agaricomycotina</taxon>
        <taxon>Agaricomycetes</taxon>
        <taxon>Agaricomycetidae</taxon>
        <taxon>Boletales</taxon>
        <taxon>Sclerodermatineae</taxon>
        <taxon>Sclerodermataceae</taxon>
        <taxon>Scleroderma</taxon>
    </lineage>
</organism>
<protein>
    <recommendedName>
        <fullName evidence="4">Transmembrane protein</fullName>
    </recommendedName>
</protein>
<dbReference type="EMBL" id="KN822143">
    <property type="protein sequence ID" value="KIM55007.1"/>
    <property type="molecule type" value="Genomic_DNA"/>
</dbReference>
<evidence type="ECO:0000256" key="1">
    <source>
        <dbReference type="SAM" id="Phobius"/>
    </source>
</evidence>
<dbReference type="HOGENOM" id="CLU_980582_0_0_1"/>
<feature type="transmembrane region" description="Helical" evidence="1">
    <location>
        <begin position="106"/>
        <end position="131"/>
    </location>
</feature>
<evidence type="ECO:0000313" key="3">
    <source>
        <dbReference type="Proteomes" id="UP000053989"/>
    </source>
</evidence>
<dbReference type="AlphaFoldDB" id="A0A0C2ZQX4"/>
<dbReference type="Proteomes" id="UP000053989">
    <property type="component" value="Unassembled WGS sequence"/>
</dbReference>
<dbReference type="InParanoid" id="A0A0C2ZQX4"/>